<comment type="caution">
    <text evidence="3">The sequence shown here is derived from an EMBL/GenBank/DDBJ whole genome shotgun (WGS) entry which is preliminary data.</text>
</comment>
<dbReference type="PANTHER" id="PTHR33700">
    <property type="entry name" value="MYB-LIKE PROTEIN X"/>
    <property type="match status" value="1"/>
</dbReference>
<proteinExistence type="predicted"/>
<dbReference type="RefSeq" id="NP_849489.4">
    <property type="nucleotide sequence ID" value="NM_179158.4"/>
</dbReference>
<evidence type="ECO:0008006" key="5">
    <source>
        <dbReference type="Google" id="ProtNLM"/>
    </source>
</evidence>
<dbReference type="ExpressionAtlas" id="A0A384KK38">
    <property type="expression patterns" value="baseline and differential"/>
</dbReference>
<feature type="compositionally biased region" description="Basic and acidic residues" evidence="1">
    <location>
        <begin position="254"/>
        <end position="265"/>
    </location>
</feature>
<dbReference type="SMR" id="A0A384KK38"/>
<feature type="compositionally biased region" description="Basic and acidic residues" evidence="1">
    <location>
        <begin position="223"/>
        <end position="237"/>
    </location>
</feature>
<protein>
    <recommendedName>
        <fullName evidence="5">Transmembrane protein</fullName>
    </recommendedName>
</protein>
<gene>
    <name evidence="3" type="ordered locus">AXX17_At4g38580</name>
</gene>
<feature type="compositionally biased region" description="Low complexity" evidence="1">
    <location>
        <begin position="285"/>
        <end position="298"/>
    </location>
</feature>
<dbReference type="RefSeq" id="NP_001320127.1">
    <property type="nucleotide sequence ID" value="NM_001342229.1"/>
</dbReference>
<name>A0A384KK38_ARATH</name>
<organism evidence="3 4">
    <name type="scientific">Arabidopsis thaliana</name>
    <name type="common">Mouse-ear cress</name>
    <dbReference type="NCBI Taxonomy" id="3702"/>
    <lineage>
        <taxon>Eukaryota</taxon>
        <taxon>Viridiplantae</taxon>
        <taxon>Streptophyta</taxon>
        <taxon>Embryophyta</taxon>
        <taxon>Tracheophyta</taxon>
        <taxon>Spermatophyta</taxon>
        <taxon>Magnoliopsida</taxon>
        <taxon>eudicotyledons</taxon>
        <taxon>Gunneridae</taxon>
        <taxon>Pentapetalae</taxon>
        <taxon>rosids</taxon>
        <taxon>malvids</taxon>
        <taxon>Brassicales</taxon>
        <taxon>Brassicaceae</taxon>
        <taxon>Camelineae</taxon>
        <taxon>Arabidopsis</taxon>
    </lineage>
</organism>
<dbReference type="Proteomes" id="UP000078284">
    <property type="component" value="Chromosome 4"/>
</dbReference>
<evidence type="ECO:0000313" key="3">
    <source>
        <dbReference type="EMBL" id="OAO98884.1"/>
    </source>
</evidence>
<dbReference type="AlphaFoldDB" id="A0A384KK38"/>
<reference evidence="4" key="1">
    <citation type="journal article" date="2016" name="Proc. Natl. Acad. Sci. U.S.A.">
        <title>Chromosome-level assembly of Arabidopsis thaliana Ler reveals the extent of translocation and inversion polymorphisms.</title>
        <authorList>
            <person name="Zapata L."/>
            <person name="Ding J."/>
            <person name="Willing E.M."/>
            <person name="Hartwig B."/>
            <person name="Bezdan D."/>
            <person name="Jiao W.B."/>
            <person name="Patel V."/>
            <person name="Velikkakam James G."/>
            <person name="Koornneef M."/>
            <person name="Ossowski S."/>
            <person name="Schneeberger K."/>
        </authorList>
    </citation>
    <scope>NUCLEOTIDE SEQUENCE [LARGE SCALE GENOMIC DNA]</scope>
    <source>
        <strain evidence="4">cv. Landsberg erecta</strain>
    </source>
</reference>
<keyword evidence="2" id="KW-0812">Transmembrane</keyword>
<dbReference type="KEGG" id="ath:AT4G33740"/>
<dbReference type="OMA" id="PNSEEHT"/>
<keyword evidence="2" id="KW-0472">Membrane</keyword>
<feature type="region of interest" description="Disordered" evidence="1">
    <location>
        <begin position="80"/>
        <end position="309"/>
    </location>
</feature>
<feature type="compositionally biased region" description="Polar residues" evidence="1">
    <location>
        <begin position="378"/>
        <end position="397"/>
    </location>
</feature>
<feature type="compositionally biased region" description="Basic and acidic residues" evidence="1">
    <location>
        <begin position="80"/>
        <end position="89"/>
    </location>
</feature>
<feature type="compositionally biased region" description="Polar residues" evidence="1">
    <location>
        <begin position="299"/>
        <end position="309"/>
    </location>
</feature>
<keyword evidence="2" id="KW-1133">Transmembrane helix</keyword>
<dbReference type="RefSeq" id="NP_001154285.1">
    <property type="nucleotide sequence ID" value="NM_001160813.1"/>
</dbReference>
<evidence type="ECO:0000256" key="2">
    <source>
        <dbReference type="SAM" id="Phobius"/>
    </source>
</evidence>
<dbReference type="PANTHER" id="PTHR33700:SF4">
    <property type="entry name" value="MYB-LIKE PROTEIN X"/>
    <property type="match status" value="1"/>
</dbReference>
<evidence type="ECO:0000256" key="1">
    <source>
        <dbReference type="SAM" id="MobiDB-lite"/>
    </source>
</evidence>
<feature type="transmembrane region" description="Helical" evidence="2">
    <location>
        <begin position="20"/>
        <end position="37"/>
    </location>
</feature>
<evidence type="ECO:0000313" key="4">
    <source>
        <dbReference type="Proteomes" id="UP000078284"/>
    </source>
</evidence>
<dbReference type="RefSeq" id="NP_001329806.1">
    <property type="nucleotide sequence ID" value="NM_001342230.1"/>
</dbReference>
<feature type="compositionally biased region" description="Polar residues" evidence="1">
    <location>
        <begin position="267"/>
        <end position="276"/>
    </location>
</feature>
<sequence length="472" mass="52861">MKKTSTRSQRGSKGIKGKHVLQICVLLGVCIWLIYQVKYSHDKKKEFYEKDVEKSTVLLSEVEDGVVKLGRKDLLPKNYNQKENEKHVEEDEDEEEISHGGEEKEKKSKVENGNHEEEVEKDEEEEVAEDDEEDKNKQGEEVAEEDEEENKHEEDEIDEQDQSKNAGDTDKDDETLEEEKESGMSENDEKEKETNHADEIDMTVDEAREEHYKADDASSAVSHESRILNTEKLKESSNETAQENNPNGATSEVEIQKEPDLKLGEAENTNFVNKTTTDVKDGDSESSSSETKSAVTESQSETVNGNSTVALFEASEFVKNETEIMRDRSQGDGALPAGFSEPQPPVLELEKNRNESDPDIPISADITNKDFIQDESRNSTSESSLLENIAGSNTTEVNENSRSEGDDDESGEKESSNIFSTELTEEADNTSGTSISQEEMDALTDPQTLPDIRIEGNEEDEEEAIGAERKKL</sequence>
<feature type="compositionally biased region" description="Acidic residues" evidence="1">
    <location>
        <begin position="170"/>
        <end position="180"/>
    </location>
</feature>
<dbReference type="EMBL" id="LUHQ01000004">
    <property type="protein sequence ID" value="OAO98884.1"/>
    <property type="molecule type" value="Genomic_DNA"/>
</dbReference>
<feature type="compositionally biased region" description="Basic and acidic residues" evidence="1">
    <location>
        <begin position="181"/>
        <end position="216"/>
    </location>
</feature>
<accession>A0A384KK38</accession>
<feature type="compositionally biased region" description="Acidic residues" evidence="1">
    <location>
        <begin position="119"/>
        <end position="133"/>
    </location>
</feature>
<feature type="compositionally biased region" description="Basic and acidic residues" evidence="1">
    <location>
        <begin position="367"/>
        <end position="377"/>
    </location>
</feature>
<feature type="compositionally biased region" description="Polar residues" evidence="1">
    <location>
        <begin position="238"/>
        <end position="250"/>
    </location>
</feature>
<dbReference type="RefSeq" id="NP_195100.4">
    <property type="nucleotide sequence ID" value="NM_119532.6"/>
</dbReference>
<feature type="compositionally biased region" description="Basic and acidic residues" evidence="1">
    <location>
        <begin position="97"/>
        <end position="118"/>
    </location>
</feature>
<feature type="region of interest" description="Disordered" evidence="1">
    <location>
        <begin position="322"/>
        <end position="472"/>
    </location>
</feature>